<comment type="caution">
    <text evidence="2">The sequence shown here is derived from an EMBL/GenBank/DDBJ whole genome shotgun (WGS) entry which is preliminary data.</text>
</comment>
<accession>A0A544QNC3</accession>
<sequence>MAETTLREFLSTDALLLATVLLVGVAGSGVARWSLGQLGFTTLGEFVYIAGYGGMVVVVWYGWIRPLDITGPEG</sequence>
<evidence type="ECO:0000256" key="1">
    <source>
        <dbReference type="SAM" id="Phobius"/>
    </source>
</evidence>
<protein>
    <recommendedName>
        <fullName evidence="4">CPBP family intramembrane metalloprotease</fullName>
    </recommendedName>
</protein>
<dbReference type="RefSeq" id="WP_142443509.1">
    <property type="nucleotide sequence ID" value="NZ_SESI01000002.1"/>
</dbReference>
<reference evidence="2 3" key="1">
    <citation type="submission" date="2019-02" db="EMBL/GenBank/DDBJ databases">
        <title>Halonotius sp. a new haloqrchaeon isolated from saline water.</title>
        <authorList>
            <person name="Duran-Viseras A."/>
            <person name="Sanchez-Porro C."/>
            <person name="Ventosa A."/>
        </authorList>
    </citation>
    <scope>NUCLEOTIDE SEQUENCE [LARGE SCALE GENOMIC DNA]</scope>
    <source>
        <strain evidence="2 3">F9-27</strain>
    </source>
</reference>
<keyword evidence="3" id="KW-1185">Reference proteome</keyword>
<dbReference type="InterPro" id="IPR058309">
    <property type="entry name" value="DUF7996"/>
</dbReference>
<keyword evidence="1" id="KW-1133">Transmembrane helix</keyword>
<organism evidence="2 3">
    <name type="scientific">Halonotius roseus</name>
    <dbReference type="NCBI Taxonomy" id="2511997"/>
    <lineage>
        <taxon>Archaea</taxon>
        <taxon>Methanobacteriati</taxon>
        <taxon>Methanobacteriota</taxon>
        <taxon>Stenosarchaea group</taxon>
        <taxon>Halobacteria</taxon>
        <taxon>Halobacteriales</taxon>
        <taxon>Haloferacaceae</taxon>
        <taxon>Halonotius</taxon>
    </lineage>
</organism>
<evidence type="ECO:0000313" key="3">
    <source>
        <dbReference type="Proteomes" id="UP000315385"/>
    </source>
</evidence>
<feature type="transmembrane region" description="Helical" evidence="1">
    <location>
        <begin position="14"/>
        <end position="34"/>
    </location>
</feature>
<feature type="transmembrane region" description="Helical" evidence="1">
    <location>
        <begin position="46"/>
        <end position="64"/>
    </location>
</feature>
<dbReference type="EMBL" id="SESI01000002">
    <property type="protein sequence ID" value="TQQ80390.1"/>
    <property type="molecule type" value="Genomic_DNA"/>
</dbReference>
<gene>
    <name evidence="2" type="ORF">EWF95_07830</name>
</gene>
<dbReference type="AlphaFoldDB" id="A0A544QNC3"/>
<evidence type="ECO:0008006" key="4">
    <source>
        <dbReference type="Google" id="ProtNLM"/>
    </source>
</evidence>
<dbReference type="Pfam" id="PF25959">
    <property type="entry name" value="DUF7996"/>
    <property type="match status" value="1"/>
</dbReference>
<name>A0A544QNC3_9EURY</name>
<dbReference type="Proteomes" id="UP000315385">
    <property type="component" value="Unassembled WGS sequence"/>
</dbReference>
<keyword evidence="1" id="KW-0812">Transmembrane</keyword>
<keyword evidence="1" id="KW-0472">Membrane</keyword>
<proteinExistence type="predicted"/>
<evidence type="ECO:0000313" key="2">
    <source>
        <dbReference type="EMBL" id="TQQ80390.1"/>
    </source>
</evidence>